<protein>
    <submittedName>
        <fullName evidence="2">Uncharacterized protein</fullName>
    </submittedName>
</protein>
<feature type="transmembrane region" description="Helical" evidence="1">
    <location>
        <begin position="12"/>
        <end position="32"/>
    </location>
</feature>
<keyword evidence="1" id="KW-0472">Membrane</keyword>
<sequence>MNDLSMISTFALNAEKLGIVGVLVLFVIYFIYQNYTINKNIVKAVESLDDQTKELKAIFHQQLDFHNKFLNDLRSDIKEIKDKTSEMHLHCKESTNLIRKDYYK</sequence>
<evidence type="ECO:0000313" key="2">
    <source>
        <dbReference type="EMBL" id="CUU81869.1"/>
    </source>
</evidence>
<name>A0A9W5AR40_CAMHY</name>
<gene>
    <name evidence="2" type="ORF">ERS739220_01271</name>
</gene>
<proteinExistence type="predicted"/>
<reference evidence="2 3" key="1">
    <citation type="submission" date="2015-11" db="EMBL/GenBank/DDBJ databases">
        <authorList>
            <consortium name="Pathogen Informatics"/>
        </authorList>
    </citation>
    <scope>NUCLEOTIDE SEQUENCE [LARGE SCALE GENOMIC DNA]</scope>
    <source>
        <strain evidence="2 3">006A-0191</strain>
    </source>
</reference>
<evidence type="ECO:0000313" key="3">
    <source>
        <dbReference type="Proteomes" id="UP000052257"/>
    </source>
</evidence>
<dbReference type="EMBL" id="FAUW01000003">
    <property type="protein sequence ID" value="CUU81869.1"/>
    <property type="molecule type" value="Genomic_DNA"/>
</dbReference>
<organism evidence="2 3">
    <name type="scientific">Campylobacter hyointestinalis subsp. hyointestinalis</name>
    <dbReference type="NCBI Taxonomy" id="91352"/>
    <lineage>
        <taxon>Bacteria</taxon>
        <taxon>Pseudomonadati</taxon>
        <taxon>Campylobacterota</taxon>
        <taxon>Epsilonproteobacteria</taxon>
        <taxon>Campylobacterales</taxon>
        <taxon>Campylobacteraceae</taxon>
        <taxon>Campylobacter</taxon>
    </lineage>
</organism>
<dbReference type="Proteomes" id="UP000052257">
    <property type="component" value="Unassembled WGS sequence"/>
</dbReference>
<evidence type="ECO:0000256" key="1">
    <source>
        <dbReference type="SAM" id="Phobius"/>
    </source>
</evidence>
<accession>A0A9W5AR40</accession>
<dbReference type="RefSeq" id="WP_059431171.1">
    <property type="nucleotide sequence ID" value="NZ_FAUW01000003.1"/>
</dbReference>
<dbReference type="AlphaFoldDB" id="A0A9W5AR40"/>
<keyword evidence="1" id="KW-1133">Transmembrane helix</keyword>
<keyword evidence="1" id="KW-0812">Transmembrane</keyword>
<comment type="caution">
    <text evidence="2">The sequence shown here is derived from an EMBL/GenBank/DDBJ whole genome shotgun (WGS) entry which is preliminary data.</text>
</comment>